<organism evidence="6 7">
    <name type="scientific">Jiangella asiatica</name>
    <dbReference type="NCBI Taxonomy" id="2530372"/>
    <lineage>
        <taxon>Bacteria</taxon>
        <taxon>Bacillati</taxon>
        <taxon>Actinomycetota</taxon>
        <taxon>Actinomycetes</taxon>
        <taxon>Jiangellales</taxon>
        <taxon>Jiangellaceae</taxon>
        <taxon>Jiangella</taxon>
    </lineage>
</organism>
<gene>
    <name evidence="6" type="ORF">E1269_03720</name>
</gene>
<evidence type="ECO:0000256" key="3">
    <source>
        <dbReference type="ARBA" id="ARBA00023157"/>
    </source>
</evidence>
<name>A0A4R5DPY1_9ACTN</name>
<dbReference type="Proteomes" id="UP000294739">
    <property type="component" value="Unassembled WGS sequence"/>
</dbReference>
<dbReference type="SMART" id="SM00560">
    <property type="entry name" value="LamGL"/>
    <property type="match status" value="1"/>
</dbReference>
<evidence type="ECO:0000256" key="2">
    <source>
        <dbReference type="ARBA" id="ARBA00022801"/>
    </source>
</evidence>
<dbReference type="RefSeq" id="WP_131891382.1">
    <property type="nucleotide sequence ID" value="NZ_SMKZ01000003.1"/>
</dbReference>
<dbReference type="EMBL" id="SMKZ01000003">
    <property type="protein sequence ID" value="TDE14274.1"/>
    <property type="molecule type" value="Genomic_DNA"/>
</dbReference>
<keyword evidence="3" id="KW-1015">Disulfide bond</keyword>
<keyword evidence="4" id="KW-0326">Glycosidase</keyword>
<dbReference type="InterPro" id="IPR023296">
    <property type="entry name" value="Glyco_hydro_beta-prop_sf"/>
</dbReference>
<dbReference type="InterPro" id="IPR013320">
    <property type="entry name" value="ConA-like_dom_sf"/>
</dbReference>
<keyword evidence="7" id="KW-1185">Reference proteome</keyword>
<dbReference type="PROSITE" id="PS51318">
    <property type="entry name" value="TAT"/>
    <property type="match status" value="1"/>
</dbReference>
<protein>
    <recommendedName>
        <fullName evidence="5">LamG-like jellyroll fold domain-containing protein</fullName>
    </recommendedName>
</protein>
<keyword evidence="1" id="KW-0732">Signal</keyword>
<dbReference type="OrthoDB" id="176279at2"/>
<evidence type="ECO:0000256" key="4">
    <source>
        <dbReference type="ARBA" id="ARBA00023295"/>
    </source>
</evidence>
<dbReference type="Pfam" id="PF13385">
    <property type="entry name" value="Laminin_G_3"/>
    <property type="match status" value="2"/>
</dbReference>
<dbReference type="SUPFAM" id="SSF49899">
    <property type="entry name" value="Concanavalin A-like lectins/glucanases"/>
    <property type="match status" value="2"/>
</dbReference>
<dbReference type="InterPro" id="IPR006558">
    <property type="entry name" value="LamG-like"/>
</dbReference>
<evidence type="ECO:0000259" key="5">
    <source>
        <dbReference type="SMART" id="SM00560"/>
    </source>
</evidence>
<dbReference type="InParanoid" id="A0A4R5DPY1"/>
<accession>A0A4R5DPY1</accession>
<dbReference type="GO" id="GO:0016798">
    <property type="term" value="F:hydrolase activity, acting on glycosyl bonds"/>
    <property type="evidence" value="ECO:0007669"/>
    <property type="project" value="UniProtKB-KW"/>
</dbReference>
<sequence>MPVDSATIDRRRFILGSGGVIAAPVLLGGDPAAASAAPAGDAMPTDLAAQSCDLTLRWRHLEARVVRDGLVAAWPMDEGTGYVFDDVSGRGHDFHITGSRWNTTDSGLVDAFRRPGRRGGGVFLDGTRWLQAQQASDLDLNGAPAGMTLTAWVRPTEGPGERATLLSYGDAYALTLASDGALRFTVRRHDGEYRSVESDPLAVPPGRWTHVAAVTWPGASRLTLTVDGRTVRRFAVPASIRTPATDDLVAGVALHGQLDELTLHDRALDPDEVRGLYLVGLPRVYTQSRETIDADSREWTSFRGSDPIPHPVEADTVLAVRFDGDTGPVHGRGRVADESAGLEPGHFGGALRATGGTGVAYESPLGAPSGTCEVWYQTVVDDADPDRSERKELVRAEGDRCGLALYTEAGRWHATLRIAGAAARTVSGPAQTFVPGQLEHVAVAWGPHGGQDALSLHVNGVEVSREPIDLAGRVFDRHVVVGGSRTAPAYCLVDDLRLSDRVRTWGEICPRGHAATDAAGLDLRDGFDRAPGTAPRWWRPASGGAAWSHERKTWEDPSRTGDAPERATALLQREVAGLHPIHHPDAYGHASSIEAGVSFAAVADGWAGVFVQASAPEEPFSGHTFAVNPGRGQLRIARYAAGAPVEAKTLPYDFPTRAATTYELTLTATGDGLLRGFVDGHNLITMRVGDGAPASGHAGLFTHDAAAFFDDVHVTALTPARPASRLVQLRLFTTGGEVEARGVRLEPFRWHKRRGLPPWQYTRQGEEFPGDPELPGNLAGADTPTPERPIPPAFWRSEDSANSELVTIDGRVVFFMRGNPRVGGRSIGARIGVLETTVDTFDGIHFQDPSAGITDLDDCKLLQGPVDESPEEMRHQERFQLNDEGCAYVGDGRLLLFAKEFRNKVGDFPSYRRLIYGYYDVRADDWVDGESRYVDWSAMDPGDPEAVFQGIEGTPELVSLRDPDTDDYRVLLYHQATTGDDRRVMGITGLRLAGDGVPVLDPEHPTVHSIGRPSNKVVYSFRVLFDNGIYYLHYAEGPQTPDWPDYFVLGAALDPYGGPWIVNEDTNADDATYFRHGERYEPDNAAIWQGTMLKLRGRYYMYYENYHAIGTNLDQQYSNYNHPQAGSRVGYATA</sequence>
<dbReference type="InterPro" id="IPR006311">
    <property type="entry name" value="TAT_signal"/>
</dbReference>
<dbReference type="Gene3D" id="2.60.120.560">
    <property type="entry name" value="Exo-inulinase, domain 1"/>
    <property type="match status" value="1"/>
</dbReference>
<dbReference type="Gene3D" id="2.115.10.20">
    <property type="entry name" value="Glycosyl hydrolase domain, family 43"/>
    <property type="match status" value="1"/>
</dbReference>
<keyword evidence="2" id="KW-0378">Hydrolase</keyword>
<dbReference type="Gene3D" id="2.60.120.200">
    <property type="match status" value="2"/>
</dbReference>
<feature type="domain" description="LamG-like jellyroll fold" evidence="5">
    <location>
        <begin position="145"/>
        <end position="271"/>
    </location>
</feature>
<evidence type="ECO:0000313" key="7">
    <source>
        <dbReference type="Proteomes" id="UP000294739"/>
    </source>
</evidence>
<comment type="caution">
    <text evidence="6">The sequence shown here is derived from an EMBL/GenBank/DDBJ whole genome shotgun (WGS) entry which is preliminary data.</text>
</comment>
<evidence type="ECO:0000256" key="1">
    <source>
        <dbReference type="ARBA" id="ARBA00022729"/>
    </source>
</evidence>
<proteinExistence type="predicted"/>
<evidence type="ECO:0000313" key="6">
    <source>
        <dbReference type="EMBL" id="TDE14274.1"/>
    </source>
</evidence>
<dbReference type="AlphaFoldDB" id="A0A4R5DPY1"/>
<reference evidence="6 7" key="1">
    <citation type="submission" date="2019-03" db="EMBL/GenBank/DDBJ databases">
        <title>Draft genome sequences of novel Actinobacteria.</title>
        <authorList>
            <person name="Sahin N."/>
            <person name="Ay H."/>
            <person name="Saygin H."/>
        </authorList>
    </citation>
    <scope>NUCLEOTIDE SEQUENCE [LARGE SCALE GENOMIC DNA]</scope>
    <source>
        <strain evidence="6 7">5K138</strain>
    </source>
</reference>